<protein>
    <recommendedName>
        <fullName evidence="2">N-acetyltransferase domain-containing protein</fullName>
    </recommendedName>
</protein>
<evidence type="ECO:0000313" key="4">
    <source>
        <dbReference type="Proteomes" id="UP001174694"/>
    </source>
</evidence>
<keyword evidence="4" id="KW-1185">Reference proteome</keyword>
<dbReference type="CDD" id="cd04301">
    <property type="entry name" value="NAT_SF"/>
    <property type="match status" value="1"/>
</dbReference>
<dbReference type="EMBL" id="JANBVO010000046">
    <property type="protein sequence ID" value="KAJ9133961.1"/>
    <property type="molecule type" value="Genomic_DNA"/>
</dbReference>
<evidence type="ECO:0000256" key="1">
    <source>
        <dbReference type="SAM" id="MobiDB-lite"/>
    </source>
</evidence>
<dbReference type="PANTHER" id="PTHR42791:SF2">
    <property type="entry name" value="N-ACETYLTRANSFERASE DOMAIN-CONTAINING PROTEIN"/>
    <property type="match status" value="1"/>
</dbReference>
<organism evidence="3 4">
    <name type="scientific">Pleurostoma richardsiae</name>
    <dbReference type="NCBI Taxonomy" id="41990"/>
    <lineage>
        <taxon>Eukaryota</taxon>
        <taxon>Fungi</taxon>
        <taxon>Dikarya</taxon>
        <taxon>Ascomycota</taxon>
        <taxon>Pezizomycotina</taxon>
        <taxon>Sordariomycetes</taxon>
        <taxon>Sordariomycetidae</taxon>
        <taxon>Calosphaeriales</taxon>
        <taxon>Pleurostomataceae</taxon>
        <taxon>Pleurostoma</taxon>
    </lineage>
</organism>
<feature type="compositionally biased region" description="Basic and acidic residues" evidence="1">
    <location>
        <begin position="134"/>
        <end position="146"/>
    </location>
</feature>
<dbReference type="PANTHER" id="PTHR42791">
    <property type="entry name" value="GNAT FAMILY ACETYLTRANSFERASE"/>
    <property type="match status" value="1"/>
</dbReference>
<sequence length="252" mass="28775">MGEQQKQSMPVVRIRQAEPRDVDQVTDVLIAAMSVDQDWWDYRYPYRLAHPDDHRRFLRLLVESWIRLDFDDWLVVVAECADEAEEAEGTGPVTGQHWRIVAYAAWDVSYGNFRRYGEGYHPQNPSQVVQDAGGQDRRDANPAHAARHSEAAVEGHREHLDSLFGTEQLHLQGLGTHPDFQRRGLAASLCRWGMDRAAEDGVALTVMAAPLARGVYPRMGFRELEQVLVQVPGEEERTFLYPMVWEPSRPAE</sequence>
<accession>A0AA38VIL5</accession>
<feature type="domain" description="N-acetyltransferase" evidence="2">
    <location>
        <begin position="96"/>
        <end position="246"/>
    </location>
</feature>
<name>A0AA38VIL5_9PEZI</name>
<dbReference type="Gene3D" id="3.40.630.30">
    <property type="match status" value="1"/>
</dbReference>
<reference evidence="3" key="1">
    <citation type="submission" date="2022-07" db="EMBL/GenBank/DDBJ databases">
        <title>Fungi with potential for degradation of polypropylene.</title>
        <authorList>
            <person name="Gostincar C."/>
        </authorList>
    </citation>
    <scope>NUCLEOTIDE SEQUENCE</scope>
    <source>
        <strain evidence="3">EXF-13308</strain>
    </source>
</reference>
<dbReference type="SUPFAM" id="SSF55729">
    <property type="entry name" value="Acyl-CoA N-acyltransferases (Nat)"/>
    <property type="match status" value="1"/>
</dbReference>
<dbReference type="GO" id="GO:0016747">
    <property type="term" value="F:acyltransferase activity, transferring groups other than amino-acyl groups"/>
    <property type="evidence" value="ECO:0007669"/>
    <property type="project" value="InterPro"/>
</dbReference>
<dbReference type="PROSITE" id="PS51186">
    <property type="entry name" value="GNAT"/>
    <property type="match status" value="1"/>
</dbReference>
<dbReference type="Proteomes" id="UP001174694">
    <property type="component" value="Unassembled WGS sequence"/>
</dbReference>
<proteinExistence type="predicted"/>
<dbReference type="InterPro" id="IPR016181">
    <property type="entry name" value="Acyl_CoA_acyltransferase"/>
</dbReference>
<evidence type="ECO:0000313" key="3">
    <source>
        <dbReference type="EMBL" id="KAJ9133961.1"/>
    </source>
</evidence>
<dbReference type="InterPro" id="IPR052523">
    <property type="entry name" value="Trichothecene_AcTrans"/>
</dbReference>
<dbReference type="Pfam" id="PF13673">
    <property type="entry name" value="Acetyltransf_10"/>
    <property type="match status" value="1"/>
</dbReference>
<comment type="caution">
    <text evidence="3">The sequence shown here is derived from an EMBL/GenBank/DDBJ whole genome shotgun (WGS) entry which is preliminary data.</text>
</comment>
<dbReference type="AlphaFoldDB" id="A0AA38VIL5"/>
<dbReference type="InterPro" id="IPR000182">
    <property type="entry name" value="GNAT_dom"/>
</dbReference>
<gene>
    <name evidence="3" type="ORF">NKR23_g10392</name>
</gene>
<feature type="region of interest" description="Disordered" evidence="1">
    <location>
        <begin position="121"/>
        <end position="146"/>
    </location>
</feature>
<evidence type="ECO:0000259" key="2">
    <source>
        <dbReference type="PROSITE" id="PS51186"/>
    </source>
</evidence>